<feature type="region of interest" description="Disordered" evidence="1">
    <location>
        <begin position="1"/>
        <end position="24"/>
    </location>
</feature>
<evidence type="ECO:0000256" key="1">
    <source>
        <dbReference type="SAM" id="MobiDB-lite"/>
    </source>
</evidence>
<dbReference type="AlphaFoldDB" id="A0A6J4HNJ0"/>
<reference evidence="2" key="1">
    <citation type="submission" date="2020-02" db="EMBL/GenBank/DDBJ databases">
        <authorList>
            <person name="Meier V. D."/>
        </authorList>
    </citation>
    <scope>NUCLEOTIDE SEQUENCE</scope>
    <source>
        <strain evidence="2">AVDCRST_MAG76</strain>
    </source>
</reference>
<feature type="compositionally biased region" description="Basic residues" evidence="1">
    <location>
        <begin position="283"/>
        <end position="295"/>
    </location>
</feature>
<feature type="compositionally biased region" description="Low complexity" evidence="1">
    <location>
        <begin position="138"/>
        <end position="173"/>
    </location>
</feature>
<sequence length="391" mass="41438">MGSAEPFGMGPGKRRAGGRRRRGRGLAICDRVGDGSGDASPVDGIIDGGAHDVLAADDPVAAEVRASQLLGALEPARLQARLAGLDVPPFEEAILDRCEKRGDRKALVVAASLAAVLPPPLGDRARQSLPVSSDRPAARAGWARSGGRSRPGPGWRRTCWVIRSRSSSASPSRTGPGMPSSACSITTSPVRRRTPGSAPTSNEVVAAWASTVDDLKRIHEVPVDSAPSRLREAVTASEVWNGDVELRTDEFAHHRAVVSARLRRAGYDEPPRRPGGDPVRAGPPRRRLPGLRSRPRPPNATRGRCPRVAGPVPGRPAVRLRGASAAVVPDGRGAGAVRPGTSQSAPRPRPGRGAAGRARSVRPLRRLPDRPRAPVPRRDRRRGHRGRGRVP</sequence>
<proteinExistence type="predicted"/>
<evidence type="ECO:0000313" key="2">
    <source>
        <dbReference type="EMBL" id="CAA9229200.1"/>
    </source>
</evidence>
<gene>
    <name evidence="2" type="ORF">AVDCRST_MAG76-1135</name>
</gene>
<feature type="region of interest" description="Disordered" evidence="1">
    <location>
        <begin position="125"/>
        <end position="202"/>
    </location>
</feature>
<name>A0A6J4HNJ0_9ACTN</name>
<protein>
    <submittedName>
        <fullName evidence="2">Uncharacterized protein</fullName>
    </submittedName>
</protein>
<dbReference type="EMBL" id="CADCSZ010000066">
    <property type="protein sequence ID" value="CAA9229200.1"/>
    <property type="molecule type" value="Genomic_DNA"/>
</dbReference>
<accession>A0A6J4HNJ0</accession>
<organism evidence="2">
    <name type="scientific">uncultured Acidimicrobiales bacterium</name>
    <dbReference type="NCBI Taxonomy" id="310071"/>
    <lineage>
        <taxon>Bacteria</taxon>
        <taxon>Bacillati</taxon>
        <taxon>Actinomycetota</taxon>
        <taxon>Acidimicrobiia</taxon>
        <taxon>Acidimicrobiales</taxon>
        <taxon>environmental samples</taxon>
    </lineage>
</organism>
<feature type="compositionally biased region" description="Basic residues" evidence="1">
    <location>
        <begin position="12"/>
        <end position="24"/>
    </location>
</feature>
<feature type="compositionally biased region" description="Basic residues" evidence="1">
    <location>
        <begin position="378"/>
        <end position="391"/>
    </location>
</feature>
<feature type="region of interest" description="Disordered" evidence="1">
    <location>
        <begin position="263"/>
        <end position="391"/>
    </location>
</feature>
<feature type="compositionally biased region" description="Basic and acidic residues" evidence="1">
    <location>
        <begin position="265"/>
        <end position="275"/>
    </location>
</feature>